<organism evidence="2">
    <name type="scientific">marine metagenome</name>
    <dbReference type="NCBI Taxonomy" id="408172"/>
    <lineage>
        <taxon>unclassified sequences</taxon>
        <taxon>metagenomes</taxon>
        <taxon>ecological metagenomes</taxon>
    </lineage>
</organism>
<protein>
    <submittedName>
        <fullName evidence="2">Uncharacterized protein</fullName>
    </submittedName>
</protein>
<keyword evidence="1" id="KW-0472">Membrane</keyword>
<gene>
    <name evidence="2" type="ORF">METZ01_LOCUS378833</name>
</gene>
<evidence type="ECO:0000256" key="1">
    <source>
        <dbReference type="SAM" id="Phobius"/>
    </source>
</evidence>
<dbReference type="AlphaFoldDB" id="A0A382TV83"/>
<sequence length="78" mass="9134">MADNLFEAKYDITKKSKLKIFYETNKTLIYLIITVAIIFLGSLSYYIESKAKKRILLSESYIESRIYLENGKKEEALN</sequence>
<keyword evidence="1" id="KW-1133">Transmembrane helix</keyword>
<name>A0A382TV83_9ZZZZ</name>
<feature type="transmembrane region" description="Helical" evidence="1">
    <location>
        <begin position="28"/>
        <end position="47"/>
    </location>
</feature>
<reference evidence="2" key="1">
    <citation type="submission" date="2018-05" db="EMBL/GenBank/DDBJ databases">
        <authorList>
            <person name="Lanie J.A."/>
            <person name="Ng W.-L."/>
            <person name="Kazmierczak K.M."/>
            <person name="Andrzejewski T.M."/>
            <person name="Davidsen T.M."/>
            <person name="Wayne K.J."/>
            <person name="Tettelin H."/>
            <person name="Glass J.I."/>
            <person name="Rusch D."/>
            <person name="Podicherti R."/>
            <person name="Tsui H.-C.T."/>
            <person name="Winkler M.E."/>
        </authorList>
    </citation>
    <scope>NUCLEOTIDE SEQUENCE</scope>
</reference>
<accession>A0A382TV83</accession>
<keyword evidence="1" id="KW-0812">Transmembrane</keyword>
<feature type="non-terminal residue" evidence="2">
    <location>
        <position position="78"/>
    </location>
</feature>
<evidence type="ECO:0000313" key="2">
    <source>
        <dbReference type="EMBL" id="SVD25979.1"/>
    </source>
</evidence>
<dbReference type="EMBL" id="UINC01139435">
    <property type="protein sequence ID" value="SVD25979.1"/>
    <property type="molecule type" value="Genomic_DNA"/>
</dbReference>
<proteinExistence type="predicted"/>